<dbReference type="Pfam" id="PF04820">
    <property type="entry name" value="Trp_halogenase"/>
    <property type="match status" value="1"/>
</dbReference>
<organism evidence="1 2">
    <name type="scientific">Pseudoalteromonas fenneropenaei</name>
    <dbReference type="NCBI Taxonomy" id="1737459"/>
    <lineage>
        <taxon>Bacteria</taxon>
        <taxon>Pseudomonadati</taxon>
        <taxon>Pseudomonadota</taxon>
        <taxon>Gammaproteobacteria</taxon>
        <taxon>Alteromonadales</taxon>
        <taxon>Pseudoalteromonadaceae</taxon>
        <taxon>Pseudoalteromonas</taxon>
    </lineage>
</organism>
<dbReference type="InterPro" id="IPR006905">
    <property type="entry name" value="Flavin_halogenase"/>
</dbReference>
<comment type="caution">
    <text evidence="1">The sequence shown here is derived from an EMBL/GenBank/DDBJ whole genome shotgun (WGS) entry which is preliminary data.</text>
</comment>
<dbReference type="PANTHER" id="PTHR43747">
    <property type="entry name" value="FAD-BINDING PROTEIN"/>
    <property type="match status" value="1"/>
</dbReference>
<keyword evidence="1" id="KW-0560">Oxidoreductase</keyword>
<dbReference type="PIRSF" id="PIRSF011396">
    <property type="entry name" value="Trp_halogenase"/>
    <property type="match status" value="1"/>
</dbReference>
<dbReference type="InterPro" id="IPR050816">
    <property type="entry name" value="Flavin-dep_Halogenase_NPB"/>
</dbReference>
<dbReference type="InterPro" id="IPR036188">
    <property type="entry name" value="FAD/NAD-bd_sf"/>
</dbReference>
<protein>
    <submittedName>
        <fullName evidence="1">Tryptophan halogenase family protein</fullName>
        <ecNumber evidence="1">1.14.19.-</ecNumber>
    </submittedName>
</protein>
<accession>A0ABV7CI71</accession>
<dbReference type="Gene3D" id="3.50.50.60">
    <property type="entry name" value="FAD/NAD(P)-binding domain"/>
    <property type="match status" value="1"/>
</dbReference>
<dbReference type="RefSeq" id="WP_377122647.1">
    <property type="nucleotide sequence ID" value="NZ_JBHRSD010000011.1"/>
</dbReference>
<gene>
    <name evidence="1" type="ORF">ACFOEE_07255</name>
</gene>
<dbReference type="EMBL" id="JBHRSD010000011">
    <property type="protein sequence ID" value="MFC3032310.1"/>
    <property type="molecule type" value="Genomic_DNA"/>
</dbReference>
<keyword evidence="2" id="KW-1185">Reference proteome</keyword>
<dbReference type="InterPro" id="IPR033856">
    <property type="entry name" value="Trp_halogen"/>
</dbReference>
<dbReference type="SUPFAM" id="SSF51905">
    <property type="entry name" value="FAD/NAD(P)-binding domain"/>
    <property type="match status" value="1"/>
</dbReference>
<dbReference type="EC" id="1.14.19.-" evidence="1"/>
<sequence length="512" mass="57818">MQQHKPQQVVVVGGGTAGWMTALICAKQWQGKAIAITLLEAQEIPRNGVGEGSTPALKRFFDWLEIPEAEWMLACDATFKAGIRFESWSGLATHPSYFHAFPNELDRRGEALFYQRCQARLKGAQWGCHPDDFFLASYLSDKQLAPKPEPHFPFLHSYGYHFDANKVAHFLQQKAPLFGVVHRYGRITAVESAVNGDIAALVLENGERMSADLFIDCSGFRSLLLGQHLRGQFQSYQDVLFNDTAITLATDVDTQQFYTCTTSTALSAGWVWRIPLTSRVGNGYVYSSSHISDEQAAIEFRQHLGVSPESEVRKLTMKVGRYEQQWLRNCMAIGLSQGFIEPLEATGLFVIQQSAAIFAKAYLDGGLSDAHRDYVNSRLRDMFDGIKDYIVAHYKTTSRQDTQYWRDNQAGLEKVSPSLQQLLASWYEGKDLQQEIARQNIAQFYSPMSWYSLLSGMGLFPSQVTTAPEADQALLELGDYYQRCCLNYANHVQYLEKLRKHHAVPNIFAAIR</sequence>
<evidence type="ECO:0000313" key="2">
    <source>
        <dbReference type="Proteomes" id="UP001595453"/>
    </source>
</evidence>
<dbReference type="PANTHER" id="PTHR43747:SF4">
    <property type="entry name" value="FLAVIN-DEPENDENT TRYPTOPHAN HALOGENASE"/>
    <property type="match status" value="1"/>
</dbReference>
<dbReference type="GO" id="GO:0016491">
    <property type="term" value="F:oxidoreductase activity"/>
    <property type="evidence" value="ECO:0007669"/>
    <property type="project" value="UniProtKB-KW"/>
</dbReference>
<evidence type="ECO:0000313" key="1">
    <source>
        <dbReference type="EMBL" id="MFC3032310.1"/>
    </source>
</evidence>
<name>A0ABV7CI71_9GAMM</name>
<proteinExistence type="predicted"/>
<dbReference type="Proteomes" id="UP001595453">
    <property type="component" value="Unassembled WGS sequence"/>
</dbReference>
<reference evidence="2" key="1">
    <citation type="journal article" date="2019" name="Int. J. Syst. Evol. Microbiol.">
        <title>The Global Catalogue of Microorganisms (GCM) 10K type strain sequencing project: providing services to taxonomists for standard genome sequencing and annotation.</title>
        <authorList>
            <consortium name="The Broad Institute Genomics Platform"/>
            <consortium name="The Broad Institute Genome Sequencing Center for Infectious Disease"/>
            <person name="Wu L."/>
            <person name="Ma J."/>
        </authorList>
    </citation>
    <scope>NUCLEOTIDE SEQUENCE [LARGE SCALE GENOMIC DNA]</scope>
    <source>
        <strain evidence="2">KCTC 42730</strain>
    </source>
</reference>